<dbReference type="Pfam" id="PF08387">
    <property type="entry name" value="FBD"/>
    <property type="match status" value="1"/>
</dbReference>
<dbReference type="PANTHER" id="PTHR34145">
    <property type="entry name" value="OS02G0105600 PROTEIN"/>
    <property type="match status" value="1"/>
</dbReference>
<evidence type="ECO:0000313" key="2">
    <source>
        <dbReference type="EMBL" id="KAK1664176.1"/>
    </source>
</evidence>
<organism evidence="2 3">
    <name type="scientific">Lolium multiflorum</name>
    <name type="common">Italian ryegrass</name>
    <name type="synonym">Lolium perenne subsp. multiflorum</name>
    <dbReference type="NCBI Taxonomy" id="4521"/>
    <lineage>
        <taxon>Eukaryota</taxon>
        <taxon>Viridiplantae</taxon>
        <taxon>Streptophyta</taxon>
        <taxon>Embryophyta</taxon>
        <taxon>Tracheophyta</taxon>
        <taxon>Spermatophyta</taxon>
        <taxon>Magnoliopsida</taxon>
        <taxon>Liliopsida</taxon>
        <taxon>Poales</taxon>
        <taxon>Poaceae</taxon>
        <taxon>BOP clade</taxon>
        <taxon>Pooideae</taxon>
        <taxon>Poodae</taxon>
        <taxon>Poeae</taxon>
        <taxon>Poeae Chloroplast Group 2 (Poeae type)</taxon>
        <taxon>Loliodinae</taxon>
        <taxon>Loliinae</taxon>
        <taxon>Lolium</taxon>
    </lineage>
</organism>
<sequence length="360" mass="40464">MHQLWVAAPALESFAYHGEILYRRDEDYETYPVEFIGKDNTRRTLSDAVTPELRDAYLSHLGLGGYDEVIHEFAYSGFLEEIAHARILTLCSVGLLHIEETRIFYELTMYTPNLEEVQLLMDTMSDGDVSRFCGFFGLTEPPLLERLFVRLPAAACEDTTEDTCSGTIATGEDADIVLDYEIALDHLTFIKVINFRGTTRELRLLRFLLRRAPVLEQLVLVIPEENEGTPGDHDQQKKLSLLLKIVKEHVTEIRKAWLWQDAHVSLCAGRGRTIAGALRTPTQLMPLHRAATLMAEKDGILRQAGAHASDLNALAGDSFGRLLAGTLKKLPSQLPSLKSVRTDSHLAIYELLLDAYSRTR</sequence>
<feature type="domain" description="FBD" evidence="1">
    <location>
        <begin position="184"/>
        <end position="220"/>
    </location>
</feature>
<reference evidence="2" key="1">
    <citation type="submission" date="2023-07" db="EMBL/GenBank/DDBJ databases">
        <title>A chromosome-level genome assembly of Lolium multiflorum.</title>
        <authorList>
            <person name="Chen Y."/>
            <person name="Copetti D."/>
            <person name="Kolliker R."/>
            <person name="Studer B."/>
        </authorList>
    </citation>
    <scope>NUCLEOTIDE SEQUENCE</scope>
    <source>
        <strain evidence="2">02402/16</strain>
        <tissue evidence="2">Leaf</tissue>
    </source>
</reference>
<accession>A0AAD8SV65</accession>
<protein>
    <recommendedName>
        <fullName evidence="1">FBD domain-containing protein</fullName>
    </recommendedName>
</protein>
<comment type="caution">
    <text evidence="2">The sequence shown here is derived from an EMBL/GenBank/DDBJ whole genome shotgun (WGS) entry which is preliminary data.</text>
</comment>
<keyword evidence="3" id="KW-1185">Reference proteome</keyword>
<dbReference type="EMBL" id="JAUUTY010000003">
    <property type="protein sequence ID" value="KAK1664176.1"/>
    <property type="molecule type" value="Genomic_DNA"/>
</dbReference>
<gene>
    <name evidence="2" type="ORF">QYE76_052335</name>
</gene>
<evidence type="ECO:0000259" key="1">
    <source>
        <dbReference type="Pfam" id="PF08387"/>
    </source>
</evidence>
<dbReference type="InterPro" id="IPR053772">
    <property type="entry name" value="At1g61320/At1g61330-like"/>
</dbReference>
<dbReference type="Proteomes" id="UP001231189">
    <property type="component" value="Unassembled WGS sequence"/>
</dbReference>
<name>A0AAD8SV65_LOLMU</name>
<dbReference type="InterPro" id="IPR006566">
    <property type="entry name" value="FBD"/>
</dbReference>
<dbReference type="PANTHER" id="PTHR34145:SF65">
    <property type="entry name" value="FBD DOMAIN-CONTAINING PROTEIN"/>
    <property type="match status" value="1"/>
</dbReference>
<evidence type="ECO:0000313" key="3">
    <source>
        <dbReference type="Proteomes" id="UP001231189"/>
    </source>
</evidence>
<dbReference type="AlphaFoldDB" id="A0AAD8SV65"/>
<proteinExistence type="predicted"/>